<evidence type="ECO:0000256" key="3">
    <source>
        <dbReference type="ARBA" id="ARBA00012528"/>
    </source>
</evidence>
<keyword evidence="5" id="KW-0472">Membrane</keyword>
<evidence type="ECO:0000313" key="7">
    <source>
        <dbReference type="EMBL" id="SDI69449.1"/>
    </source>
</evidence>
<dbReference type="Gene3D" id="3.30.70.270">
    <property type="match status" value="1"/>
</dbReference>
<protein>
    <recommendedName>
        <fullName evidence="3">diguanylate cyclase</fullName>
        <ecNumber evidence="3">2.7.7.65</ecNumber>
    </recommendedName>
</protein>
<keyword evidence="8" id="KW-1185">Reference proteome</keyword>
<dbReference type="PANTHER" id="PTHR45138:SF9">
    <property type="entry name" value="DIGUANYLATE CYCLASE DGCM-RELATED"/>
    <property type="match status" value="1"/>
</dbReference>
<feature type="domain" description="GGDEF" evidence="6">
    <location>
        <begin position="215"/>
        <end position="347"/>
    </location>
</feature>
<dbReference type="STRING" id="428992.SAMN05216272_11639"/>
<feature type="transmembrane region" description="Helical" evidence="5">
    <location>
        <begin position="149"/>
        <end position="174"/>
    </location>
</feature>
<dbReference type="AlphaFoldDB" id="A0A1G8MN50"/>
<dbReference type="CDD" id="cd01949">
    <property type="entry name" value="GGDEF"/>
    <property type="match status" value="1"/>
</dbReference>
<dbReference type="EC" id="2.7.7.65" evidence="3"/>
<gene>
    <name evidence="7" type="ORF">SAMN05216272_11639</name>
</gene>
<organism evidence="7 8">
    <name type="scientific">Pseudomonas panipatensis</name>
    <dbReference type="NCBI Taxonomy" id="428992"/>
    <lineage>
        <taxon>Bacteria</taxon>
        <taxon>Pseudomonadati</taxon>
        <taxon>Pseudomonadota</taxon>
        <taxon>Gammaproteobacteria</taxon>
        <taxon>Pseudomonadales</taxon>
        <taxon>Pseudomonadaceae</taxon>
        <taxon>Pseudomonas</taxon>
    </lineage>
</organism>
<dbReference type="EMBL" id="FNDS01000016">
    <property type="protein sequence ID" value="SDI69449.1"/>
    <property type="molecule type" value="Genomic_DNA"/>
</dbReference>
<dbReference type="PROSITE" id="PS50887">
    <property type="entry name" value="GGDEF"/>
    <property type="match status" value="1"/>
</dbReference>
<feature type="transmembrane region" description="Helical" evidence="5">
    <location>
        <begin position="70"/>
        <end position="89"/>
    </location>
</feature>
<sequence>MQSDNPHKHDSRPEFWQLSMRCCQLAGSVDVAFFLIFLTLGSPVLAWINVISVAMYVYAYRAFNQRRNRFAVMLIRIEVLVHAGLGTVLVGWESGFHYFLLMFIPALFVSMRARGAWILAACLWAYYVGLDVLMWFVQPLQPISSNALLAVHLFNLTVVFFMFSYLALFYVITVTRAHKSLARMATTDSLTGLFNRRHMIALTEKELARHNRKPINLTLMLMDIDHFKQINDEYGHDIGDRVLDAVSHLLKCSMREQDFIGRWGGEEFLAILPETDVDQAVAGAERIRQAVQAQAIESDGKKIGVTLSIGITQYRAEEALSNAIARADHALYKGKSAGRNRVELALSEPGRTR</sequence>
<evidence type="ECO:0000313" key="8">
    <source>
        <dbReference type="Proteomes" id="UP000199636"/>
    </source>
</evidence>
<dbReference type="InterPro" id="IPR000160">
    <property type="entry name" value="GGDEF_dom"/>
</dbReference>
<dbReference type="Proteomes" id="UP000199636">
    <property type="component" value="Unassembled WGS sequence"/>
</dbReference>
<comment type="catalytic activity">
    <reaction evidence="4">
        <text>2 GTP = 3',3'-c-di-GMP + 2 diphosphate</text>
        <dbReference type="Rhea" id="RHEA:24898"/>
        <dbReference type="ChEBI" id="CHEBI:33019"/>
        <dbReference type="ChEBI" id="CHEBI:37565"/>
        <dbReference type="ChEBI" id="CHEBI:58805"/>
        <dbReference type="EC" id="2.7.7.65"/>
    </reaction>
</comment>
<name>A0A1G8MN50_9PSED</name>
<dbReference type="RefSeq" id="WP_090268013.1">
    <property type="nucleotide sequence ID" value="NZ_FNDS01000016.1"/>
</dbReference>
<dbReference type="PANTHER" id="PTHR45138">
    <property type="entry name" value="REGULATORY COMPONENTS OF SENSORY TRANSDUCTION SYSTEM"/>
    <property type="match status" value="1"/>
</dbReference>
<proteinExistence type="predicted"/>
<dbReference type="InterPro" id="IPR043128">
    <property type="entry name" value="Rev_trsase/Diguanyl_cyclase"/>
</dbReference>
<reference evidence="8" key="1">
    <citation type="submission" date="2016-10" db="EMBL/GenBank/DDBJ databases">
        <authorList>
            <person name="Varghese N."/>
            <person name="Submissions S."/>
        </authorList>
    </citation>
    <scope>NUCLEOTIDE SEQUENCE [LARGE SCALE GENOMIC DNA]</scope>
    <source>
        <strain evidence="8">CCM 7469</strain>
    </source>
</reference>
<feature type="transmembrane region" description="Helical" evidence="5">
    <location>
        <begin position="34"/>
        <end position="58"/>
    </location>
</feature>
<keyword evidence="5" id="KW-1133">Transmembrane helix</keyword>
<evidence type="ECO:0000259" key="6">
    <source>
        <dbReference type="PROSITE" id="PS50887"/>
    </source>
</evidence>
<dbReference type="OrthoDB" id="9812260at2"/>
<feature type="transmembrane region" description="Helical" evidence="5">
    <location>
        <begin position="118"/>
        <end position="137"/>
    </location>
</feature>
<accession>A0A1G8MN50</accession>
<dbReference type="GO" id="GO:0005886">
    <property type="term" value="C:plasma membrane"/>
    <property type="evidence" value="ECO:0007669"/>
    <property type="project" value="UniProtKB-SubCell"/>
</dbReference>
<evidence type="ECO:0000256" key="2">
    <source>
        <dbReference type="ARBA" id="ARBA00004533"/>
    </source>
</evidence>
<dbReference type="InterPro" id="IPR050469">
    <property type="entry name" value="Diguanylate_Cyclase"/>
</dbReference>
<dbReference type="FunFam" id="3.30.70.270:FF:000001">
    <property type="entry name" value="Diguanylate cyclase domain protein"/>
    <property type="match status" value="1"/>
</dbReference>
<comment type="cofactor">
    <cofactor evidence="1">
        <name>Mg(2+)</name>
        <dbReference type="ChEBI" id="CHEBI:18420"/>
    </cofactor>
</comment>
<evidence type="ECO:0000256" key="4">
    <source>
        <dbReference type="ARBA" id="ARBA00034247"/>
    </source>
</evidence>
<dbReference type="GO" id="GO:0052621">
    <property type="term" value="F:diguanylate cyclase activity"/>
    <property type="evidence" value="ECO:0007669"/>
    <property type="project" value="UniProtKB-EC"/>
</dbReference>
<comment type="subcellular location">
    <subcellularLocation>
        <location evidence="2">Cell inner membrane</location>
    </subcellularLocation>
</comment>
<dbReference type="SMART" id="SM00267">
    <property type="entry name" value="GGDEF"/>
    <property type="match status" value="1"/>
</dbReference>
<dbReference type="Pfam" id="PF00990">
    <property type="entry name" value="GGDEF"/>
    <property type="match status" value="1"/>
</dbReference>
<keyword evidence="5" id="KW-0812">Transmembrane</keyword>
<dbReference type="NCBIfam" id="TIGR00254">
    <property type="entry name" value="GGDEF"/>
    <property type="match status" value="1"/>
</dbReference>
<feature type="transmembrane region" description="Helical" evidence="5">
    <location>
        <begin position="95"/>
        <end position="111"/>
    </location>
</feature>
<evidence type="ECO:0000256" key="1">
    <source>
        <dbReference type="ARBA" id="ARBA00001946"/>
    </source>
</evidence>
<dbReference type="InterPro" id="IPR029787">
    <property type="entry name" value="Nucleotide_cyclase"/>
</dbReference>
<dbReference type="SUPFAM" id="SSF55073">
    <property type="entry name" value="Nucleotide cyclase"/>
    <property type="match status" value="1"/>
</dbReference>
<evidence type="ECO:0000256" key="5">
    <source>
        <dbReference type="SAM" id="Phobius"/>
    </source>
</evidence>